<sequence length="489" mass="53770">MSKRFRCYCFTLECKGKDFQRRTILKHIALDQEKLDALVAEGNPVPRSLESAVIWAKDCLDYPLQEYSPQSSADSSSDNTKSPLSRRSLGPKRSRQDLGISMEDVELNERGAKKSPTKQKPYKKEAPYQPIQFSRPRLPRMNTSGHSAPYPFDRVSGQLGSLPDFNSTHPSTNVTLPHPSPSPIHPSPFPLAFSSVYSPTSPNASLLPFELPMFSFSTGLTPIQTQLPSGFSYSSTSHPPPSTAQSNLGPQTSPPSGIYSTPSISSRSNPSTGASVLETPVTITTSDTSTGTYSSRSPQIPSQPSFQSSTGPYSPSHPAYYVYPNTHPAAVPASLIAQLTHYQLLMNPYYSQLFAQCMQMHEFYARAQGQTQLTPTAADYRDRAPLTRRGGRKEEAGTWGQSEPEPEPEDGFDHDVSAEERGTHLDVWRTDVETSTSVNTEDPKQQQQQGTPYRSSLLPSTARPTHSRHSSAVSAHSVHSFHEDSSVFS</sequence>
<accession>A0A0F7SQX6</accession>
<feature type="region of interest" description="Disordered" evidence="1">
    <location>
        <begin position="375"/>
        <end position="489"/>
    </location>
</feature>
<feature type="region of interest" description="Disordered" evidence="1">
    <location>
        <begin position="227"/>
        <end position="313"/>
    </location>
</feature>
<dbReference type="AlphaFoldDB" id="A0A0F7SQX6"/>
<feature type="region of interest" description="Disordered" evidence="1">
    <location>
        <begin position="66"/>
        <end position="128"/>
    </location>
</feature>
<feature type="compositionally biased region" description="Basic and acidic residues" evidence="1">
    <location>
        <begin position="480"/>
        <end position="489"/>
    </location>
</feature>
<feature type="compositionally biased region" description="Low complexity" evidence="1">
    <location>
        <begin position="68"/>
        <end position="82"/>
    </location>
</feature>
<organism evidence="2">
    <name type="scientific">Phaffia rhodozyma</name>
    <name type="common">Yeast</name>
    <name type="synonym">Xanthophyllomyces dendrorhous</name>
    <dbReference type="NCBI Taxonomy" id="264483"/>
    <lineage>
        <taxon>Eukaryota</taxon>
        <taxon>Fungi</taxon>
        <taxon>Dikarya</taxon>
        <taxon>Basidiomycota</taxon>
        <taxon>Agaricomycotina</taxon>
        <taxon>Tremellomycetes</taxon>
        <taxon>Cystofilobasidiales</taxon>
        <taxon>Mrakiaceae</taxon>
        <taxon>Phaffia</taxon>
    </lineage>
</organism>
<feature type="compositionally biased region" description="Low complexity" evidence="1">
    <location>
        <begin position="279"/>
        <end position="309"/>
    </location>
</feature>
<name>A0A0F7SQX6_PHARH</name>
<feature type="compositionally biased region" description="Basic and acidic residues" evidence="1">
    <location>
        <begin position="411"/>
        <end position="432"/>
    </location>
</feature>
<protein>
    <submittedName>
        <fullName evidence="2">Uncharacterized protein</fullName>
    </submittedName>
</protein>
<dbReference type="EMBL" id="LN483142">
    <property type="protein sequence ID" value="CED83109.1"/>
    <property type="molecule type" value="Genomic_DNA"/>
</dbReference>
<feature type="compositionally biased region" description="Low complexity" evidence="1">
    <location>
        <begin position="254"/>
        <end position="272"/>
    </location>
</feature>
<reference evidence="2" key="1">
    <citation type="submission" date="2014-08" db="EMBL/GenBank/DDBJ databases">
        <authorList>
            <person name="Sharma Rahul"/>
            <person name="Thines Marco"/>
        </authorList>
    </citation>
    <scope>NUCLEOTIDE SEQUENCE</scope>
</reference>
<evidence type="ECO:0000256" key="1">
    <source>
        <dbReference type="SAM" id="MobiDB-lite"/>
    </source>
</evidence>
<feature type="compositionally biased region" description="Polar residues" evidence="1">
    <location>
        <begin position="433"/>
        <end position="464"/>
    </location>
</feature>
<evidence type="ECO:0000313" key="2">
    <source>
        <dbReference type="EMBL" id="CED83109.1"/>
    </source>
</evidence>
<proteinExistence type="predicted"/>